<dbReference type="GO" id="GO:0003677">
    <property type="term" value="F:DNA binding"/>
    <property type="evidence" value="ECO:0007669"/>
    <property type="project" value="UniProtKB-KW"/>
</dbReference>
<evidence type="ECO:0000259" key="2">
    <source>
        <dbReference type="PROSITE" id="PS50943"/>
    </source>
</evidence>
<feature type="domain" description="HTH cro/C1-type" evidence="2">
    <location>
        <begin position="7"/>
        <end position="62"/>
    </location>
</feature>
<keyword evidence="1" id="KW-0238">DNA-binding</keyword>
<dbReference type="SMART" id="SM00530">
    <property type="entry name" value="HTH_XRE"/>
    <property type="match status" value="1"/>
</dbReference>
<dbReference type="InterPro" id="IPR050807">
    <property type="entry name" value="TransReg_Diox_bact_type"/>
</dbReference>
<accession>A0AAX0B4W5</accession>
<sequence>MSIGQAIAAFAKEKRLTRYRISKESNISQTTLGEIVNEKKTNPTIDTLEKIANGLGIPLSELMKKSEELDKERIKK</sequence>
<dbReference type="GO" id="GO:0005829">
    <property type="term" value="C:cytosol"/>
    <property type="evidence" value="ECO:0007669"/>
    <property type="project" value="TreeGrafter"/>
</dbReference>
<dbReference type="Proteomes" id="UP001193748">
    <property type="component" value="Unassembled WGS sequence"/>
</dbReference>
<dbReference type="PANTHER" id="PTHR46797">
    <property type="entry name" value="HTH-TYPE TRANSCRIPTIONAL REGULATOR"/>
    <property type="match status" value="1"/>
</dbReference>
<comment type="caution">
    <text evidence="3">The sequence shown here is derived from an EMBL/GenBank/DDBJ whole genome shotgun (WGS) entry which is preliminary data.</text>
</comment>
<dbReference type="PANTHER" id="PTHR46797:SF1">
    <property type="entry name" value="METHYLPHOSPHONATE SYNTHASE"/>
    <property type="match status" value="1"/>
</dbReference>
<dbReference type="PROSITE" id="PS50943">
    <property type="entry name" value="HTH_CROC1"/>
    <property type="match status" value="1"/>
</dbReference>
<evidence type="ECO:0000313" key="3">
    <source>
        <dbReference type="EMBL" id="NRT90066.1"/>
    </source>
</evidence>
<dbReference type="CDD" id="cd00093">
    <property type="entry name" value="HTH_XRE"/>
    <property type="match status" value="1"/>
</dbReference>
<dbReference type="RefSeq" id="WP_173711411.1">
    <property type="nucleotide sequence ID" value="NZ_JABSWW010000001.1"/>
</dbReference>
<dbReference type="InterPro" id="IPR010982">
    <property type="entry name" value="Lambda_DNA-bd_dom_sf"/>
</dbReference>
<evidence type="ECO:0000313" key="4">
    <source>
        <dbReference type="Proteomes" id="UP001193748"/>
    </source>
</evidence>
<gene>
    <name evidence="3" type="ORF">B0H41_003745</name>
</gene>
<evidence type="ECO:0000256" key="1">
    <source>
        <dbReference type="ARBA" id="ARBA00023125"/>
    </source>
</evidence>
<dbReference type="GO" id="GO:0003700">
    <property type="term" value="F:DNA-binding transcription factor activity"/>
    <property type="evidence" value="ECO:0007669"/>
    <property type="project" value="TreeGrafter"/>
</dbReference>
<dbReference type="InterPro" id="IPR001387">
    <property type="entry name" value="Cro/C1-type_HTH"/>
</dbReference>
<reference evidence="3" key="1">
    <citation type="submission" date="2020-05" db="EMBL/GenBank/DDBJ databases">
        <authorList>
            <person name="Brown S."/>
            <person name="Huntemann M."/>
            <person name="Clum A."/>
            <person name="Spunde A."/>
            <person name="Palaniappan K."/>
            <person name="Ritter S."/>
            <person name="Mikhailova N."/>
            <person name="Chen I.-M."/>
            <person name="Stamatis D."/>
            <person name="Reddy T."/>
            <person name="O'Malley R."/>
            <person name="Daum C."/>
            <person name="Shapiro N."/>
            <person name="Ivanova N."/>
            <person name="Kyrpides N."/>
            <person name="Woyke T."/>
        </authorList>
    </citation>
    <scope>NUCLEOTIDE SEQUENCE</scope>
    <source>
        <strain evidence="3">DJ080</strain>
    </source>
</reference>
<dbReference type="EMBL" id="JABSWW010000001">
    <property type="protein sequence ID" value="NRT90066.1"/>
    <property type="molecule type" value="Genomic_DNA"/>
</dbReference>
<protein>
    <submittedName>
        <fullName evidence="3">Transcriptional regulator with XRE-family HTH domain</fullName>
    </submittedName>
</protein>
<reference evidence="3" key="2">
    <citation type="journal article" date="2022" name="Nat. Biotechnol.">
        <title>Carbon-negative production of acetone and isopropanol by gas fermentation at industrial pilot scale.</title>
        <authorList>
            <person name="Liew F.E."/>
            <person name="Nogle R."/>
            <person name="Abdalla T."/>
            <person name="Rasor B.J."/>
            <person name="Canter C."/>
            <person name="Jensen R.O."/>
            <person name="Wang L."/>
            <person name="Strutz J."/>
            <person name="Chirania P."/>
            <person name="De Tissera S."/>
            <person name="Mueller A.P."/>
            <person name="Ruan Z."/>
            <person name="Gao A."/>
            <person name="Tran L."/>
            <person name="Engle N.L."/>
            <person name="Bromley J.C."/>
            <person name="Daniell J."/>
            <person name="Conrado R."/>
            <person name="Tschaplinski T.J."/>
            <person name="Giannone R.J."/>
            <person name="Hettich R.L."/>
            <person name="Karim A.S."/>
            <person name="Simpson S.D."/>
            <person name="Brown S.D."/>
            <person name="Leang C."/>
            <person name="Jewett M.C."/>
            <person name="Kopke M."/>
        </authorList>
    </citation>
    <scope>NUCLEOTIDE SEQUENCE</scope>
    <source>
        <strain evidence="3">DJ080</strain>
    </source>
</reference>
<dbReference type="SUPFAM" id="SSF47413">
    <property type="entry name" value="lambda repressor-like DNA-binding domains"/>
    <property type="match status" value="1"/>
</dbReference>
<proteinExistence type="predicted"/>
<dbReference type="AlphaFoldDB" id="A0AAX0B4W5"/>
<dbReference type="Pfam" id="PF01381">
    <property type="entry name" value="HTH_3"/>
    <property type="match status" value="1"/>
</dbReference>
<name>A0AAX0B4W5_CLOBE</name>
<organism evidence="3 4">
    <name type="scientific">Clostridium beijerinckii</name>
    <name type="common">Clostridium MP</name>
    <dbReference type="NCBI Taxonomy" id="1520"/>
    <lineage>
        <taxon>Bacteria</taxon>
        <taxon>Bacillati</taxon>
        <taxon>Bacillota</taxon>
        <taxon>Clostridia</taxon>
        <taxon>Eubacteriales</taxon>
        <taxon>Clostridiaceae</taxon>
        <taxon>Clostridium</taxon>
    </lineage>
</organism>
<dbReference type="Gene3D" id="1.10.260.40">
    <property type="entry name" value="lambda repressor-like DNA-binding domains"/>
    <property type="match status" value="1"/>
</dbReference>